<proteinExistence type="predicted"/>
<evidence type="ECO:0000256" key="1">
    <source>
        <dbReference type="SAM" id="MobiDB-lite"/>
    </source>
</evidence>
<feature type="compositionally biased region" description="Acidic residues" evidence="1">
    <location>
        <begin position="95"/>
        <end position="106"/>
    </location>
</feature>
<sequence>MDSRAQGEAIDQWLNDYQATAVMLDWKPALLQRQSIRRGVRHIDIFFKSFKQLRQLPHVRVKPCTNATVYTMTNDTQPRDELVFTSKQEGCHKEDEEEEEEEEEEATCSVSEGHH</sequence>
<dbReference type="AlphaFoldDB" id="A0A0R3UCV4"/>
<evidence type="ECO:0000313" key="2">
    <source>
        <dbReference type="EMBL" id="VDD78750.1"/>
    </source>
</evidence>
<evidence type="ECO:0000313" key="4">
    <source>
        <dbReference type="WBParaSite" id="MCOS_0000475201-mRNA-1"/>
    </source>
</evidence>
<dbReference type="Proteomes" id="UP000267029">
    <property type="component" value="Unassembled WGS sequence"/>
</dbReference>
<reference evidence="4" key="1">
    <citation type="submission" date="2017-02" db="UniProtKB">
        <authorList>
            <consortium name="WormBaseParasite"/>
        </authorList>
    </citation>
    <scope>IDENTIFICATION</scope>
</reference>
<accession>A0A0R3UCV4</accession>
<name>A0A0R3UCV4_MESCO</name>
<feature type="region of interest" description="Disordered" evidence="1">
    <location>
        <begin position="87"/>
        <end position="115"/>
    </location>
</feature>
<dbReference type="EMBL" id="UXSR01002215">
    <property type="protein sequence ID" value="VDD78750.1"/>
    <property type="molecule type" value="Genomic_DNA"/>
</dbReference>
<evidence type="ECO:0000313" key="3">
    <source>
        <dbReference type="Proteomes" id="UP000267029"/>
    </source>
</evidence>
<gene>
    <name evidence="2" type="ORF">MCOS_LOCUS4753</name>
</gene>
<reference evidence="2 3" key="2">
    <citation type="submission" date="2018-10" db="EMBL/GenBank/DDBJ databases">
        <authorList>
            <consortium name="Pathogen Informatics"/>
        </authorList>
    </citation>
    <scope>NUCLEOTIDE SEQUENCE [LARGE SCALE GENOMIC DNA]</scope>
</reference>
<dbReference type="WBParaSite" id="MCOS_0000475201-mRNA-1">
    <property type="protein sequence ID" value="MCOS_0000475201-mRNA-1"/>
    <property type="gene ID" value="MCOS_0000475201"/>
</dbReference>
<keyword evidence="3" id="KW-1185">Reference proteome</keyword>
<organism evidence="4">
    <name type="scientific">Mesocestoides corti</name>
    <name type="common">Flatworm</name>
    <dbReference type="NCBI Taxonomy" id="53468"/>
    <lineage>
        <taxon>Eukaryota</taxon>
        <taxon>Metazoa</taxon>
        <taxon>Spiralia</taxon>
        <taxon>Lophotrochozoa</taxon>
        <taxon>Platyhelminthes</taxon>
        <taxon>Cestoda</taxon>
        <taxon>Eucestoda</taxon>
        <taxon>Cyclophyllidea</taxon>
        <taxon>Mesocestoididae</taxon>
        <taxon>Mesocestoides</taxon>
    </lineage>
</organism>
<protein>
    <submittedName>
        <fullName evidence="2 4">Uncharacterized protein</fullName>
    </submittedName>
</protein>